<evidence type="ECO:0000313" key="2">
    <source>
        <dbReference type="Proteomes" id="UP000824881"/>
    </source>
</evidence>
<protein>
    <submittedName>
        <fullName evidence="1">Uncharacterized protein</fullName>
    </submittedName>
</protein>
<accession>A0ACB7IIR8</accession>
<comment type="caution">
    <text evidence="1">The sequence shown here is derived from an EMBL/GenBank/DDBJ whole genome shotgun (WGS) entry which is preliminary data.</text>
</comment>
<organism evidence="1 2">
    <name type="scientific">Pleurotus cornucopiae</name>
    <name type="common">Cornucopia mushroom</name>
    <dbReference type="NCBI Taxonomy" id="5321"/>
    <lineage>
        <taxon>Eukaryota</taxon>
        <taxon>Fungi</taxon>
        <taxon>Dikarya</taxon>
        <taxon>Basidiomycota</taxon>
        <taxon>Agaricomycotina</taxon>
        <taxon>Agaricomycetes</taxon>
        <taxon>Agaricomycetidae</taxon>
        <taxon>Agaricales</taxon>
        <taxon>Pleurotineae</taxon>
        <taxon>Pleurotaceae</taxon>
        <taxon>Pleurotus</taxon>
    </lineage>
</organism>
<gene>
    <name evidence="1" type="ORF">CCMSSC00406_0008831</name>
</gene>
<sequence>MPPPPPQYSQPLSSSRSIWPTSRSSPEPDPHGADLRDNTLGGLVYSIAWSGRDDSFTQVTTIAEYLWLAKKDGGPATCVSLNTSPPTPSLASLNRPFSSTPSSNPLMADDSVKDSSVMLKSTSGEPVVQGSPDGSGTVRHVFGKTLYASIRRRKILEKFSVTRVAWNYFIPRAKGICQSFSTIEVPLRVPDLIFSMSCTFRYAQNLLFIQLEEEDVE</sequence>
<dbReference type="EMBL" id="WQMT02000010">
    <property type="protein sequence ID" value="KAG9218054.1"/>
    <property type="molecule type" value="Genomic_DNA"/>
</dbReference>
<proteinExistence type="predicted"/>
<dbReference type="Proteomes" id="UP000824881">
    <property type="component" value="Unassembled WGS sequence"/>
</dbReference>
<evidence type="ECO:0000313" key="1">
    <source>
        <dbReference type="EMBL" id="KAG9218054.1"/>
    </source>
</evidence>
<reference evidence="1 2" key="1">
    <citation type="journal article" date="2021" name="Appl. Environ. Microbiol.">
        <title>Genetic linkage and physical mapping for an oyster mushroom Pleurotus cornucopiae and QTL analysis for the trait cap color.</title>
        <authorList>
            <person name="Zhang Y."/>
            <person name="Gao W."/>
            <person name="Sonnenberg A."/>
            <person name="Chen Q."/>
            <person name="Zhang J."/>
            <person name="Huang C."/>
        </authorList>
    </citation>
    <scope>NUCLEOTIDE SEQUENCE [LARGE SCALE GENOMIC DNA]</scope>
    <source>
        <strain evidence="1">CCMSSC00406</strain>
    </source>
</reference>
<name>A0ACB7IIR8_PLECO</name>
<keyword evidence="2" id="KW-1185">Reference proteome</keyword>